<reference evidence="2 3" key="1">
    <citation type="submission" date="2020-05" db="EMBL/GenBank/DDBJ databases">
        <title>FDA dAtabase for Regulatory Grade micrObial Sequences (FDA-ARGOS): Supporting development and validation of Infectious Disease Dx tests.</title>
        <authorList>
            <person name="Sproer C."/>
            <person name="Gronow S."/>
            <person name="Severitt S."/>
            <person name="Schroder I."/>
            <person name="Tallon L."/>
            <person name="Sadzewicz L."/>
            <person name="Zhao X."/>
            <person name="Vavikolanu K."/>
            <person name="Mehta A."/>
            <person name="Aluvathingal J."/>
            <person name="Nadendla S."/>
            <person name="Myers T."/>
            <person name="Yan Y."/>
            <person name="Sichtig H."/>
        </authorList>
    </citation>
    <scope>NUCLEOTIDE SEQUENCE [LARGE SCALE GENOMIC DNA]</scope>
    <source>
        <strain evidence="2 3">FDAARGOS_787</strain>
    </source>
</reference>
<gene>
    <name evidence="1" type="ORF">FOC81_00085</name>
    <name evidence="2" type="ORF">FOC81_31880</name>
</gene>
<evidence type="ECO:0008006" key="4">
    <source>
        <dbReference type="Google" id="ProtNLM"/>
    </source>
</evidence>
<evidence type="ECO:0000313" key="1">
    <source>
        <dbReference type="EMBL" id="QKQ45194.1"/>
    </source>
</evidence>
<dbReference type="EMBL" id="CP054569">
    <property type="protein sequence ID" value="QKQ45194.1"/>
    <property type="molecule type" value="Genomic_DNA"/>
</dbReference>
<protein>
    <recommendedName>
        <fullName evidence="4">Tail fiber protein</fullName>
    </recommendedName>
</protein>
<accession>A0A6N0JV00</accession>
<organism evidence="2 3">
    <name type="scientific">Achromobacter denitrificans</name>
    <name type="common">Alcaligenes denitrificans</name>
    <dbReference type="NCBI Taxonomy" id="32002"/>
    <lineage>
        <taxon>Bacteria</taxon>
        <taxon>Pseudomonadati</taxon>
        <taxon>Pseudomonadota</taxon>
        <taxon>Betaproteobacteria</taxon>
        <taxon>Burkholderiales</taxon>
        <taxon>Alcaligenaceae</taxon>
        <taxon>Achromobacter</taxon>
    </lineage>
</organism>
<proteinExistence type="predicted"/>
<sequence>MAITALPNPPSRSDPANFPERADAFMAALPGFADEANALLDEVSAAVVLTGSDATGAAQSRAAAGASQDQAAQSAAEAANSNQLAAQNAGSAGTSAQLAQEWATKLGGPVNGNGFSARHYAELAATVMGLPIFSPGSVPAQNVGLIFIAGEGLAEWDEASGVYEVHRDPVLSAAVQALQGKIAQAFGVGQSWQNAGPNRAFGTNYINSTGRPILICVNGTIAAASASYVCTTNGRFAVRQAWPDSFIGGSVGVTFTVPAGDTFSISQTGISGTTWFEYR</sequence>
<dbReference type="EMBL" id="CP054569">
    <property type="protein sequence ID" value="QKQ51073.1"/>
    <property type="molecule type" value="Genomic_DNA"/>
</dbReference>
<dbReference type="Proteomes" id="UP000509782">
    <property type="component" value="Chromosome"/>
</dbReference>
<dbReference type="RefSeq" id="WP_174715482.1">
    <property type="nucleotide sequence ID" value="NZ_CP054569.1"/>
</dbReference>
<evidence type="ECO:0000313" key="3">
    <source>
        <dbReference type="Proteomes" id="UP000509782"/>
    </source>
</evidence>
<evidence type="ECO:0000313" key="2">
    <source>
        <dbReference type="EMBL" id="QKQ51073.1"/>
    </source>
</evidence>
<name>A0A6N0JV00_ACHDE</name>
<dbReference type="AlphaFoldDB" id="A0A6N0JV00"/>